<proteinExistence type="predicted"/>
<feature type="compositionally biased region" description="Acidic residues" evidence="1">
    <location>
        <begin position="304"/>
        <end position="340"/>
    </location>
</feature>
<feature type="region of interest" description="Disordered" evidence="1">
    <location>
        <begin position="301"/>
        <end position="387"/>
    </location>
</feature>
<name>A0A177TIE8_9BASI</name>
<feature type="compositionally biased region" description="Acidic residues" evidence="1">
    <location>
        <begin position="68"/>
        <end position="82"/>
    </location>
</feature>
<feature type="compositionally biased region" description="Basic and acidic residues" evidence="1">
    <location>
        <begin position="88"/>
        <end position="108"/>
    </location>
</feature>
<feature type="compositionally biased region" description="Polar residues" evidence="1">
    <location>
        <begin position="201"/>
        <end position="213"/>
    </location>
</feature>
<comment type="caution">
    <text evidence="2">The sequence shown here is derived from an EMBL/GenBank/DDBJ whole genome shotgun (WGS) entry which is preliminary data.</text>
</comment>
<evidence type="ECO:0000313" key="2">
    <source>
        <dbReference type="EMBL" id="KAE8241837.1"/>
    </source>
</evidence>
<organism evidence="2 3">
    <name type="scientific">Tilletia indica</name>
    <dbReference type="NCBI Taxonomy" id="43049"/>
    <lineage>
        <taxon>Eukaryota</taxon>
        <taxon>Fungi</taxon>
        <taxon>Dikarya</taxon>
        <taxon>Basidiomycota</taxon>
        <taxon>Ustilaginomycotina</taxon>
        <taxon>Exobasidiomycetes</taxon>
        <taxon>Tilletiales</taxon>
        <taxon>Tilletiaceae</taxon>
        <taxon>Tilletia</taxon>
    </lineage>
</organism>
<feature type="region of interest" description="Disordered" evidence="1">
    <location>
        <begin position="1"/>
        <end position="22"/>
    </location>
</feature>
<feature type="compositionally biased region" description="Basic and acidic residues" evidence="1">
    <location>
        <begin position="261"/>
        <end position="271"/>
    </location>
</feature>
<dbReference type="AlphaFoldDB" id="A0A177TIE8"/>
<reference evidence="2" key="1">
    <citation type="submission" date="2016-04" db="EMBL/GenBank/DDBJ databases">
        <authorList>
            <person name="Nguyen H.D."/>
            <person name="Samba Siva P."/>
            <person name="Cullis J."/>
            <person name="Levesque C.A."/>
            <person name="Hambleton S."/>
        </authorList>
    </citation>
    <scope>NUCLEOTIDE SEQUENCE</scope>
    <source>
        <strain evidence="2">DAOMC 236416</strain>
    </source>
</reference>
<feature type="compositionally biased region" description="Pro residues" evidence="1">
    <location>
        <begin position="8"/>
        <end position="22"/>
    </location>
</feature>
<dbReference type="EMBL" id="LWDF02000846">
    <property type="protein sequence ID" value="KAE8241837.1"/>
    <property type="molecule type" value="Genomic_DNA"/>
</dbReference>
<sequence>MSQFLRPPFTPASPYPSPPPSPTMHILALRFRSPARPLRFTGVVTPPNWSVTSQNAYLEAIRQSLAGDSDDEAEEAEEDPDASSDSALTRDSDIEADVCHQPEQRSSDGTESGASIKSLFNDGSTSEVSEDEDEDDTLHPESDSTTESDDADAKTELRSALNDPGGAFIPIGLARHENDPGESDGDGDDEADDPIEEDAFPSSQLSSVTLETNPETDESDYSDDDFSSELSDASSLDANQPNSYAARSTEAPLPNNDQEDQLLHAKEVLDEKAEEEEGRLEDSSVPMPHAATTRIWMTMHQLVDDDAEEEDQLLDEEVDANHDGDEEEEEDQLLDDEEEGENKSLHHVEEAETGPIHPSMTVQSLGGAGSAPNNDATPLTPKPTYHHSAVSCSSTLKHLPVLSRLAQDDHSPFVPWATAFDPSDNAGPIISLPAASATDPDVASSRHVQVNSRAECVGQLSAPDPVTAGCKIPSSTVAQAAPPLTKKRADAPAFPEPIGKKKRVDKVKCTWIQDGIKVRVRESGDVEGYFPLHGWIRPPIFKPKNPLIPPSVAVDSGKSSVKANANTSL</sequence>
<evidence type="ECO:0000313" key="3">
    <source>
        <dbReference type="Proteomes" id="UP000077521"/>
    </source>
</evidence>
<gene>
    <name evidence="2" type="ORF">A4X13_0g7239</name>
</gene>
<feature type="region of interest" description="Disordered" evidence="1">
    <location>
        <begin position="62"/>
        <end position="288"/>
    </location>
</feature>
<evidence type="ECO:0000256" key="1">
    <source>
        <dbReference type="SAM" id="MobiDB-lite"/>
    </source>
</evidence>
<feature type="compositionally biased region" description="Acidic residues" evidence="1">
    <location>
        <begin position="180"/>
        <end position="199"/>
    </location>
</feature>
<keyword evidence="3" id="KW-1185">Reference proteome</keyword>
<dbReference type="Proteomes" id="UP000077521">
    <property type="component" value="Unassembled WGS sequence"/>
</dbReference>
<feature type="compositionally biased region" description="Acidic residues" evidence="1">
    <location>
        <begin position="214"/>
        <end position="227"/>
    </location>
</feature>
<protein>
    <submittedName>
        <fullName evidence="2">Uncharacterized protein</fullName>
    </submittedName>
</protein>
<feature type="compositionally biased region" description="Basic and acidic residues" evidence="1">
    <location>
        <begin position="341"/>
        <end position="350"/>
    </location>
</feature>
<dbReference type="OrthoDB" id="10668118at2759"/>
<reference evidence="2" key="2">
    <citation type="journal article" date="2019" name="IMA Fungus">
        <title>Genome sequencing and comparison of five Tilletia species to identify candidate genes for the detection of regulated species infecting wheat.</title>
        <authorList>
            <person name="Nguyen H.D.T."/>
            <person name="Sultana T."/>
            <person name="Kesanakurti P."/>
            <person name="Hambleton S."/>
        </authorList>
    </citation>
    <scope>NUCLEOTIDE SEQUENCE</scope>
    <source>
        <strain evidence="2">DAOMC 236416</strain>
    </source>
</reference>
<feature type="compositionally biased region" description="Low complexity" evidence="1">
    <location>
        <begin position="228"/>
        <end position="238"/>
    </location>
</feature>
<accession>A0A177TIE8</accession>